<dbReference type="GO" id="GO:0006890">
    <property type="term" value="P:retrograde vesicle-mediated transport, Golgi to endoplasmic reticulum"/>
    <property type="evidence" value="ECO:0007669"/>
    <property type="project" value="InterPro"/>
</dbReference>
<dbReference type="PROSITE" id="PS51386">
    <property type="entry name" value="RINT1_TIP20"/>
    <property type="match status" value="1"/>
</dbReference>
<feature type="coiled-coil region" evidence="1">
    <location>
        <begin position="177"/>
        <end position="204"/>
    </location>
</feature>
<dbReference type="GO" id="GO:0006888">
    <property type="term" value="P:endoplasmic reticulum to Golgi vesicle-mediated transport"/>
    <property type="evidence" value="ECO:0007669"/>
    <property type="project" value="InterPro"/>
</dbReference>
<dbReference type="PANTHER" id="PTHR13520:SF0">
    <property type="entry name" value="RAD50-INTERACTING PROTEIN 1"/>
    <property type="match status" value="1"/>
</dbReference>
<keyword evidence="1" id="KW-0175">Coiled coil</keyword>
<dbReference type="PANTHER" id="PTHR13520">
    <property type="entry name" value="RAD50-INTERACTING PROTEIN 1 RINT-1"/>
    <property type="match status" value="1"/>
</dbReference>
<comment type="caution">
    <text evidence="2">The sequence shown here is derived from an EMBL/GenBank/DDBJ whole genome shotgun (WGS) entry which is preliminary data.</text>
</comment>
<dbReference type="Pfam" id="PF04437">
    <property type="entry name" value="RINT1_TIP1"/>
    <property type="match status" value="1"/>
</dbReference>
<accession>A0A553NA11</accession>
<keyword evidence="3" id="KW-1185">Reference proteome</keyword>
<dbReference type="GO" id="GO:0060628">
    <property type="term" value="P:regulation of ER to Golgi vesicle-mediated transport"/>
    <property type="evidence" value="ECO:0007669"/>
    <property type="project" value="TreeGrafter"/>
</dbReference>
<gene>
    <name evidence="2" type="ORF">DNTS_014520</name>
</gene>
<evidence type="ECO:0008006" key="4">
    <source>
        <dbReference type="Google" id="ProtNLM"/>
    </source>
</evidence>
<protein>
    <recommendedName>
        <fullName evidence="4">RAD50 interactor 1</fullName>
    </recommendedName>
</protein>
<organism evidence="2 3">
    <name type="scientific">Danionella cerebrum</name>
    <dbReference type="NCBI Taxonomy" id="2873325"/>
    <lineage>
        <taxon>Eukaryota</taxon>
        <taxon>Metazoa</taxon>
        <taxon>Chordata</taxon>
        <taxon>Craniata</taxon>
        <taxon>Vertebrata</taxon>
        <taxon>Euteleostomi</taxon>
        <taxon>Actinopterygii</taxon>
        <taxon>Neopterygii</taxon>
        <taxon>Teleostei</taxon>
        <taxon>Ostariophysi</taxon>
        <taxon>Cypriniformes</taxon>
        <taxon>Danionidae</taxon>
        <taxon>Danioninae</taxon>
        <taxon>Danionella</taxon>
    </lineage>
</organism>
<evidence type="ECO:0000313" key="2">
    <source>
        <dbReference type="EMBL" id="TRY62257.1"/>
    </source>
</evidence>
<dbReference type="OrthoDB" id="2189254at2759"/>
<name>A0A553NA11_9TELE</name>
<sequence length="773" mass="87153">MEKRCTDCKGGSRCQQTIRMERQAESGLRHASGALINNLTERGEKQICAGNKPMPCQMESLYLQQDVDLQFELEKRLVETARTASDLAQPTLPIATTVRLIHCSPSYSADANVPISLTPMMTCSINMAAPVMAKNTHSSNDLVTGGCPSDSPSEERTVTRDLVELVQREIGSDLKSLKKVSGVLEKLALENQQLEEQVQTVSSSVPLRVSAALSAAEESRKKLDSLLERERLLSNTLQQHLQGGQVWADGLGKVLGQLDTLERHMKYLQCLARIEELGDDLLSEQKEAASQTPPLSLPIQIMLLPLSKRFRYHFTGNRQTNNLSKPEWYLTQVLIWMGNSSNFMEEKIQPIFERAGAEVNARVELCRGLLILAQEKLTHDAPRLLHDDALFCHLVDEVLQFEKELRSTHAYPHANPGILHILLEETVFQKWLSVERKMAVEKVDAMLSAEGAWSSQYKDITDMDELKAPDCAETFMTLLLVITERYRSLPCQRAQLSFLALQKELVDDFRIRLTQVMKEESRQPLSGRYCAILNAANYISTVLSDWGDSVFFLQLQQAAVSAGEEVLGPLGATETGRLASLEDTLFEALLALLERLRGDMMGRLLDAVMRDIKEKAQPYCKDRSACPMMLCLRDHLLQLHQMLCFPLFQTFWQGLADRLDCFIYEDLILYNHFNEGGAAQLQYDMSRNLFPLFGHYCKRPENFFKHVKEACIVLTLKVGPALLLCDVLKQSEEEPQEPSPESALNELGIFKLAASDVKILLNLRSAWLNQSQH</sequence>
<dbReference type="Proteomes" id="UP000316079">
    <property type="component" value="Unassembled WGS sequence"/>
</dbReference>
<dbReference type="STRING" id="623744.A0A553NA11"/>
<proteinExistence type="predicted"/>
<reference evidence="2 3" key="1">
    <citation type="journal article" date="2019" name="Sci. Data">
        <title>Hybrid genome assembly and annotation of Danionella translucida.</title>
        <authorList>
            <person name="Kadobianskyi M."/>
            <person name="Schulze L."/>
            <person name="Schuelke M."/>
            <person name="Judkewitz B."/>
        </authorList>
    </citation>
    <scope>NUCLEOTIDE SEQUENCE [LARGE SCALE GENOMIC DNA]</scope>
    <source>
        <strain evidence="2 3">Bolton</strain>
    </source>
</reference>
<evidence type="ECO:0000313" key="3">
    <source>
        <dbReference type="Proteomes" id="UP000316079"/>
    </source>
</evidence>
<dbReference type="GO" id="GO:0070939">
    <property type="term" value="C:Dsl1/NZR complex"/>
    <property type="evidence" value="ECO:0007669"/>
    <property type="project" value="InterPro"/>
</dbReference>
<dbReference type="EMBL" id="SRMA01027011">
    <property type="protein sequence ID" value="TRY62257.1"/>
    <property type="molecule type" value="Genomic_DNA"/>
</dbReference>
<dbReference type="InterPro" id="IPR007528">
    <property type="entry name" value="RINT1_Tip20"/>
</dbReference>
<evidence type="ECO:0000256" key="1">
    <source>
        <dbReference type="SAM" id="Coils"/>
    </source>
</evidence>
<dbReference type="AlphaFoldDB" id="A0A553NA11"/>